<dbReference type="Pfam" id="PF10503">
    <property type="entry name" value="Esterase_PHB"/>
    <property type="match status" value="1"/>
</dbReference>
<dbReference type="NCBIfam" id="TIGR01840">
    <property type="entry name" value="esterase_phb"/>
    <property type="match status" value="1"/>
</dbReference>
<feature type="compositionally biased region" description="Basic and acidic residues" evidence="3">
    <location>
        <begin position="347"/>
        <end position="365"/>
    </location>
</feature>
<name>A0ABV2D6L3_9HYPH</name>
<feature type="region of interest" description="Disordered" evidence="3">
    <location>
        <begin position="347"/>
        <end position="369"/>
    </location>
</feature>
<keyword evidence="5" id="KW-1185">Reference proteome</keyword>
<sequence length="387" mass="41247">MRNISDTIARLSAMSGRQGASHSNYPDRLSDVTGFGSNPGALRARVYIPENVPENGALVVVLHGCTQSAAAYDHGSGWSQLADQEGFAVLFPEQQRANNANLCFNWFVPGDISRDSGEALSIRQMIEAVVVAHGLDRERIYITGLSAGGAMATAMLAAYPEVFAGGAIIAGLAYGSASTIPEAFDRMRGHGGPSKAELQQRLRAASPHKGPWPRISVWQGSADTTVVPSNADAILAQWLGVHGLGAKPTRVETVDGQTRQIWCDADGRELVEKYTIARMGHGTPLKTNGDDGLGHAGPFMLDVGISSTHRIARFWGIEKAGAHRQAKTDTASAVPVFGTAIRTYSPKEKPRAVRMDPTDEPRPEARGSSTGITKVIEDALRAAGLMR</sequence>
<evidence type="ECO:0000256" key="3">
    <source>
        <dbReference type="SAM" id="MobiDB-lite"/>
    </source>
</evidence>
<keyword evidence="1" id="KW-0732">Signal</keyword>
<dbReference type="RefSeq" id="WP_354457761.1">
    <property type="nucleotide sequence ID" value="NZ_JBEWSZ010000001.1"/>
</dbReference>
<evidence type="ECO:0000256" key="1">
    <source>
        <dbReference type="ARBA" id="ARBA00022729"/>
    </source>
</evidence>
<evidence type="ECO:0000313" key="4">
    <source>
        <dbReference type="EMBL" id="MET2825675.1"/>
    </source>
</evidence>
<reference evidence="4 5" key="1">
    <citation type="submission" date="2024-06" db="EMBL/GenBank/DDBJ databases">
        <authorList>
            <person name="Kim D.-U."/>
        </authorList>
    </citation>
    <scope>NUCLEOTIDE SEQUENCE [LARGE SCALE GENOMIC DNA]</scope>
    <source>
        <strain evidence="4 5">KACC15460</strain>
    </source>
</reference>
<proteinExistence type="predicted"/>
<dbReference type="InterPro" id="IPR029058">
    <property type="entry name" value="AB_hydrolase_fold"/>
</dbReference>
<dbReference type="Proteomes" id="UP001548832">
    <property type="component" value="Unassembled WGS sequence"/>
</dbReference>
<dbReference type="InterPro" id="IPR050955">
    <property type="entry name" value="Plant_Biomass_Hydrol_Est"/>
</dbReference>
<dbReference type="EMBL" id="JBEWSZ010000001">
    <property type="protein sequence ID" value="MET2825675.1"/>
    <property type="molecule type" value="Genomic_DNA"/>
</dbReference>
<organism evidence="4 5">
    <name type="scientific">Mesorhizobium shangrilense</name>
    <dbReference type="NCBI Taxonomy" id="460060"/>
    <lineage>
        <taxon>Bacteria</taxon>
        <taxon>Pseudomonadati</taxon>
        <taxon>Pseudomonadota</taxon>
        <taxon>Alphaproteobacteria</taxon>
        <taxon>Hyphomicrobiales</taxon>
        <taxon>Phyllobacteriaceae</taxon>
        <taxon>Mesorhizobium</taxon>
    </lineage>
</organism>
<keyword evidence="2" id="KW-0378">Hydrolase</keyword>
<evidence type="ECO:0000256" key="2">
    <source>
        <dbReference type="ARBA" id="ARBA00022801"/>
    </source>
</evidence>
<protein>
    <submittedName>
        <fullName evidence="4">PHB depolymerase family esterase</fullName>
    </submittedName>
</protein>
<dbReference type="Gene3D" id="3.40.50.1820">
    <property type="entry name" value="alpha/beta hydrolase"/>
    <property type="match status" value="1"/>
</dbReference>
<dbReference type="SUPFAM" id="SSF53474">
    <property type="entry name" value="alpha/beta-Hydrolases"/>
    <property type="match status" value="2"/>
</dbReference>
<accession>A0ABV2D6L3</accession>
<dbReference type="PANTHER" id="PTHR43037">
    <property type="entry name" value="UNNAMED PRODUCT-RELATED"/>
    <property type="match status" value="1"/>
</dbReference>
<dbReference type="InterPro" id="IPR010126">
    <property type="entry name" value="Esterase_phb"/>
</dbReference>
<comment type="caution">
    <text evidence="4">The sequence shown here is derived from an EMBL/GenBank/DDBJ whole genome shotgun (WGS) entry which is preliminary data.</text>
</comment>
<evidence type="ECO:0000313" key="5">
    <source>
        <dbReference type="Proteomes" id="UP001548832"/>
    </source>
</evidence>
<dbReference type="PANTHER" id="PTHR43037:SF1">
    <property type="entry name" value="BLL1128 PROTEIN"/>
    <property type="match status" value="1"/>
</dbReference>
<gene>
    <name evidence="4" type="ORF">ABVQ20_01655</name>
</gene>